<organism evidence="3 4">
    <name type="scientific">Elasticomyces elasticus</name>
    <dbReference type="NCBI Taxonomy" id="574655"/>
    <lineage>
        <taxon>Eukaryota</taxon>
        <taxon>Fungi</taxon>
        <taxon>Dikarya</taxon>
        <taxon>Ascomycota</taxon>
        <taxon>Pezizomycotina</taxon>
        <taxon>Dothideomycetes</taxon>
        <taxon>Dothideomycetidae</taxon>
        <taxon>Mycosphaerellales</taxon>
        <taxon>Teratosphaeriaceae</taxon>
        <taxon>Elasticomyces</taxon>
    </lineage>
</organism>
<accession>A0AAN7VN89</accession>
<dbReference type="Gene3D" id="3.40.50.10330">
    <property type="entry name" value="Probable inorganic polyphosphate/atp-NAD kinase, domain 1"/>
    <property type="match status" value="1"/>
</dbReference>
<dbReference type="PROSITE" id="PS50146">
    <property type="entry name" value="DAGK"/>
    <property type="match status" value="1"/>
</dbReference>
<sequence length="478" mass="52130">MGNEESSPQKTEGKVDGRPVTFTLHHDESSQERELIWQEHETPSKGRLTERDIIAALPVHAQVPDDYSILFVAPNEAVDGDTKASPVVFRSLLATKLPLAFIHHFHPTGNACWQLRADNGKVPNLHIVVSSGSGTGKAEDVWIKLFKPMLEHVCPKADSYALHFTSSEHTVTELTREVFLPQANEGITQAIILLSGDGGPVDIVNALLLSGPRSKRYTKPNISMLPLGTGNALANSTGSTSDNTMGLRNLLQGITKPLPVFSVHFSPGARLLANEAREEHALHNLNGTATVYGAVVCSWGLHASLVADSDTHQYRKHGAERFQMAAKEALYPSDGSAAHGYKGRVSFQRPGGKDWVKVERDTHGYVLATLVSQLEKGFTISPASKPLDGKLRLIHFGDLGGQGAMDLMTQAYGGGKHVEDERCGYEEIAALRIDSDEDDARWRRVCVDGKIVRVEQGGWVEVRSGVEAVLDLIVDQRH</sequence>
<comment type="caution">
    <text evidence="3">The sequence shown here is derived from an EMBL/GenBank/DDBJ whole genome shotgun (WGS) entry which is preliminary data.</text>
</comment>
<name>A0AAN7VN89_9PEZI</name>
<feature type="compositionally biased region" description="Polar residues" evidence="1">
    <location>
        <begin position="1"/>
        <end position="10"/>
    </location>
</feature>
<dbReference type="Pfam" id="PF00781">
    <property type="entry name" value="DAGK_cat"/>
    <property type="match status" value="1"/>
</dbReference>
<dbReference type="AlphaFoldDB" id="A0AAN7VN89"/>
<gene>
    <name evidence="3" type="ORF">LTR97_010839</name>
</gene>
<feature type="region of interest" description="Disordered" evidence="1">
    <location>
        <begin position="1"/>
        <end position="22"/>
    </location>
</feature>
<evidence type="ECO:0000313" key="4">
    <source>
        <dbReference type="Proteomes" id="UP001310594"/>
    </source>
</evidence>
<dbReference type="EMBL" id="JAVRQU010000019">
    <property type="protein sequence ID" value="KAK5692530.1"/>
    <property type="molecule type" value="Genomic_DNA"/>
</dbReference>
<dbReference type="InterPro" id="IPR017438">
    <property type="entry name" value="ATP-NAD_kinase_N"/>
</dbReference>
<dbReference type="SUPFAM" id="SSF111331">
    <property type="entry name" value="NAD kinase/diacylglycerol kinase-like"/>
    <property type="match status" value="1"/>
</dbReference>
<dbReference type="Gene3D" id="2.60.200.40">
    <property type="match status" value="1"/>
</dbReference>
<proteinExistence type="predicted"/>
<feature type="domain" description="DAGKc" evidence="2">
    <location>
        <begin position="120"/>
        <end position="267"/>
    </location>
</feature>
<reference evidence="3" key="1">
    <citation type="submission" date="2023-08" db="EMBL/GenBank/DDBJ databases">
        <title>Black Yeasts Isolated from many extreme environments.</title>
        <authorList>
            <person name="Coleine C."/>
            <person name="Stajich J.E."/>
            <person name="Selbmann L."/>
        </authorList>
    </citation>
    <scope>NUCLEOTIDE SEQUENCE</scope>
    <source>
        <strain evidence="3">CCFEE 5810</strain>
    </source>
</reference>
<dbReference type="GO" id="GO:0016020">
    <property type="term" value="C:membrane"/>
    <property type="evidence" value="ECO:0007669"/>
    <property type="project" value="TreeGrafter"/>
</dbReference>
<dbReference type="Proteomes" id="UP001310594">
    <property type="component" value="Unassembled WGS sequence"/>
</dbReference>
<dbReference type="GO" id="GO:0001727">
    <property type="term" value="F:lipid kinase activity"/>
    <property type="evidence" value="ECO:0007669"/>
    <property type="project" value="TreeGrafter"/>
</dbReference>
<evidence type="ECO:0000259" key="2">
    <source>
        <dbReference type="PROSITE" id="PS50146"/>
    </source>
</evidence>
<evidence type="ECO:0000313" key="3">
    <source>
        <dbReference type="EMBL" id="KAK5692530.1"/>
    </source>
</evidence>
<dbReference type="PANTHER" id="PTHR12358:SF108">
    <property type="entry name" value="DAGKC DOMAIN-CONTAINING PROTEIN"/>
    <property type="match status" value="1"/>
</dbReference>
<dbReference type="InterPro" id="IPR001206">
    <property type="entry name" value="Diacylglycerol_kinase_cat_dom"/>
</dbReference>
<dbReference type="GO" id="GO:0046512">
    <property type="term" value="P:sphingosine biosynthetic process"/>
    <property type="evidence" value="ECO:0007669"/>
    <property type="project" value="TreeGrafter"/>
</dbReference>
<dbReference type="InterPro" id="IPR050187">
    <property type="entry name" value="Lipid_Phosphate_FormReg"/>
</dbReference>
<dbReference type="InterPro" id="IPR016064">
    <property type="entry name" value="NAD/diacylglycerol_kinase_sf"/>
</dbReference>
<dbReference type="PANTHER" id="PTHR12358">
    <property type="entry name" value="SPHINGOSINE KINASE"/>
    <property type="match status" value="1"/>
</dbReference>
<dbReference type="GO" id="GO:0005737">
    <property type="term" value="C:cytoplasm"/>
    <property type="evidence" value="ECO:0007669"/>
    <property type="project" value="TreeGrafter"/>
</dbReference>
<protein>
    <recommendedName>
        <fullName evidence="2">DAGKc domain-containing protein</fullName>
    </recommendedName>
</protein>
<evidence type="ECO:0000256" key="1">
    <source>
        <dbReference type="SAM" id="MobiDB-lite"/>
    </source>
</evidence>